<feature type="transmembrane region" description="Helical" evidence="5">
    <location>
        <begin position="534"/>
        <end position="558"/>
    </location>
</feature>
<dbReference type="PROSITE" id="PS50928">
    <property type="entry name" value="ABC_TM1"/>
    <property type="match status" value="1"/>
</dbReference>
<comment type="caution">
    <text evidence="8">The sequence shown here is derived from an EMBL/GenBank/DDBJ whole genome shotgun (WGS) entry which is preliminary data.</text>
</comment>
<name>A0A495DMI9_9PROT</name>
<comment type="function">
    <text evidence="6">Part of the binding-protein-dependent transport system for phosphate; probably responsible for the translocation of the substrate across the membrane.</text>
</comment>
<dbReference type="InterPro" id="IPR000515">
    <property type="entry name" value="MetI-like"/>
</dbReference>
<dbReference type="Gene3D" id="1.10.3720.10">
    <property type="entry name" value="MetI-like"/>
    <property type="match status" value="1"/>
</dbReference>
<evidence type="ECO:0000256" key="1">
    <source>
        <dbReference type="ARBA" id="ARBA00004651"/>
    </source>
</evidence>
<dbReference type="SUPFAM" id="SSF161098">
    <property type="entry name" value="MetI-like"/>
    <property type="match status" value="1"/>
</dbReference>
<dbReference type="GO" id="GO:0005315">
    <property type="term" value="F:phosphate transmembrane transporter activity"/>
    <property type="evidence" value="ECO:0007669"/>
    <property type="project" value="InterPro"/>
</dbReference>
<sequence>MSIIAIVALAIIVMLAGAFYVGRSRAIAAVAGATAGLHSLPNYHGYYVAIWTGLPAFLLLAVYGMFGTPLVDRLTASELRRDAVVLTADFEAELVADTATRDLEEALTMLRARAAAITNSMADLRDASGSDRDPHRLEALGVEQTELVNQIATAEEARLARRNMLRDAVARAAAEDGASLRALAGFELVHAPRERRQLFLSDARRIATDGLASRSSDELDAAAAVMARHDTQMRNLFAGLALALAVAGLIRTRGQVAVAFRARNHVESLVTAMLFLSSVIAILTTVGIVFSLLFESIRFFSTVPLTEFLFGLQWSPQIALRADQVGQSGAFGAVPLFAGTAMITLIAMVVAVPIGLLSAIYLSEYAGPRFRLTAKPILEILAGIPTVVYGFFALLTVGPAIRSFFAMVGIDDVVTQSALSAGLVMGVMIIPFISSLSDDVINSVPQSLRDGSYAMGATKSETIGRVIMPAALPGIVGAVLLAVSRAVGETMIVVMAAGQGANLTANPLESVTTITVQIVMLLTGDQEFDSPKTLSAFALGLVLFVITLLMNVIALRVVQRYREKYD</sequence>
<dbReference type="Pfam" id="PF00528">
    <property type="entry name" value="BPD_transp_1"/>
    <property type="match status" value="1"/>
</dbReference>
<dbReference type="NCBIfam" id="TIGR02138">
    <property type="entry name" value="phosphate_pstC"/>
    <property type="match status" value="1"/>
</dbReference>
<comment type="similarity">
    <text evidence="6">Belongs to the binding-protein-dependent transport system permease family. CysTW subfamily.</text>
</comment>
<protein>
    <recommendedName>
        <fullName evidence="6">Phosphate transport system permease protein</fullName>
    </recommendedName>
</protein>
<feature type="transmembrane region" description="Helical" evidence="5">
    <location>
        <begin position="463"/>
        <end position="483"/>
    </location>
</feature>
<feature type="transmembrane region" description="Helical" evidence="5">
    <location>
        <begin position="413"/>
        <end position="433"/>
    </location>
</feature>
<evidence type="ECO:0000256" key="3">
    <source>
        <dbReference type="ARBA" id="ARBA00022989"/>
    </source>
</evidence>
<dbReference type="CDD" id="cd06261">
    <property type="entry name" value="TM_PBP2"/>
    <property type="match status" value="1"/>
</dbReference>
<feature type="transmembrane region" description="Helical" evidence="5">
    <location>
        <begin position="236"/>
        <end position="252"/>
    </location>
</feature>
<keyword evidence="5" id="KW-0813">Transport</keyword>
<dbReference type="AlphaFoldDB" id="A0A495DMI9"/>
<keyword evidence="3 5" id="KW-1133">Transmembrane helix</keyword>
<dbReference type="EMBL" id="RBIM01000001">
    <property type="protein sequence ID" value="RKR03850.1"/>
    <property type="molecule type" value="Genomic_DNA"/>
</dbReference>
<keyword evidence="6" id="KW-0997">Cell inner membrane</keyword>
<feature type="transmembrane region" description="Helical" evidence="5">
    <location>
        <begin position="48"/>
        <end position="71"/>
    </location>
</feature>
<evidence type="ECO:0000256" key="5">
    <source>
        <dbReference type="RuleBase" id="RU363032"/>
    </source>
</evidence>
<dbReference type="Pfam" id="PF12501">
    <property type="entry name" value="DUF3708"/>
    <property type="match status" value="1"/>
</dbReference>
<organism evidence="8 9">
    <name type="scientific">Maricaulis maris</name>
    <dbReference type="NCBI Taxonomy" id="74318"/>
    <lineage>
        <taxon>Bacteria</taxon>
        <taxon>Pseudomonadati</taxon>
        <taxon>Pseudomonadota</taxon>
        <taxon>Alphaproteobacteria</taxon>
        <taxon>Maricaulales</taxon>
        <taxon>Maricaulaceae</taxon>
        <taxon>Maricaulis</taxon>
    </lineage>
</organism>
<dbReference type="Proteomes" id="UP000273675">
    <property type="component" value="Unassembled WGS sequence"/>
</dbReference>
<proteinExistence type="inferred from homology"/>
<comment type="subcellular location">
    <subcellularLocation>
        <location evidence="6">Cell inner membrane</location>
        <topology evidence="6">Multi-pass membrane protein</topology>
    </subcellularLocation>
    <subcellularLocation>
        <location evidence="1 5">Cell membrane</location>
        <topology evidence="1 5">Multi-pass membrane protein</topology>
    </subcellularLocation>
</comment>
<gene>
    <name evidence="8" type="ORF">C7435_0292</name>
</gene>
<evidence type="ECO:0000256" key="6">
    <source>
        <dbReference type="RuleBase" id="RU363054"/>
    </source>
</evidence>
<keyword evidence="6" id="KW-1003">Cell membrane</keyword>
<accession>A0A495DMI9</accession>
<evidence type="ECO:0000256" key="2">
    <source>
        <dbReference type="ARBA" id="ARBA00022692"/>
    </source>
</evidence>
<dbReference type="InterPro" id="IPR022182">
    <property type="entry name" value="PstC_N"/>
</dbReference>
<feature type="transmembrane region" description="Helical" evidence="5">
    <location>
        <begin position="336"/>
        <end position="360"/>
    </location>
</feature>
<keyword evidence="2 5" id="KW-0812">Transmembrane</keyword>
<dbReference type="GO" id="GO:0005886">
    <property type="term" value="C:plasma membrane"/>
    <property type="evidence" value="ECO:0007669"/>
    <property type="project" value="UniProtKB-SubCell"/>
</dbReference>
<feature type="transmembrane region" description="Helical" evidence="5">
    <location>
        <begin position="380"/>
        <end position="401"/>
    </location>
</feature>
<keyword evidence="6" id="KW-0592">Phosphate transport</keyword>
<dbReference type="PANTHER" id="PTHR42727">
    <property type="entry name" value="PHOSPHATE TRANSPORT SYSTEM PERMEASE PROTEIN"/>
    <property type="match status" value="1"/>
</dbReference>
<dbReference type="InterPro" id="IPR011864">
    <property type="entry name" value="Phosphate_PstC"/>
</dbReference>
<evidence type="ECO:0000313" key="8">
    <source>
        <dbReference type="EMBL" id="RKR03850.1"/>
    </source>
</evidence>
<dbReference type="PANTHER" id="PTHR42727:SF1">
    <property type="entry name" value="PHOSPHATE TRANSPORT SYSTEM PERMEASE"/>
    <property type="match status" value="1"/>
</dbReference>
<feature type="transmembrane region" description="Helical" evidence="5">
    <location>
        <begin position="272"/>
        <end position="294"/>
    </location>
</feature>
<dbReference type="RefSeq" id="WP_121209747.1">
    <property type="nucleotide sequence ID" value="NZ_RBIM01000001.1"/>
</dbReference>
<dbReference type="OrthoDB" id="9785113at2"/>
<evidence type="ECO:0000256" key="4">
    <source>
        <dbReference type="ARBA" id="ARBA00023136"/>
    </source>
</evidence>
<keyword evidence="4 5" id="KW-0472">Membrane</keyword>
<dbReference type="InterPro" id="IPR035906">
    <property type="entry name" value="MetI-like_sf"/>
</dbReference>
<dbReference type="GO" id="GO:0006817">
    <property type="term" value="P:phosphate ion transport"/>
    <property type="evidence" value="ECO:0007669"/>
    <property type="project" value="UniProtKB-KW"/>
</dbReference>
<reference evidence="8 9" key="1">
    <citation type="submission" date="2018-10" db="EMBL/GenBank/DDBJ databases">
        <title>Genomic Encyclopedia of Type Strains, Phase IV (KMG-IV): sequencing the most valuable type-strain genomes for metagenomic binning, comparative biology and taxonomic classification.</title>
        <authorList>
            <person name="Goeker M."/>
        </authorList>
    </citation>
    <scope>NUCLEOTIDE SEQUENCE [LARGE SCALE GENOMIC DNA]</scope>
    <source>
        <strain evidence="8 9">DSM 4734</strain>
    </source>
</reference>
<feature type="domain" description="ABC transmembrane type-1" evidence="7">
    <location>
        <begin position="337"/>
        <end position="554"/>
    </location>
</feature>
<evidence type="ECO:0000259" key="7">
    <source>
        <dbReference type="PROSITE" id="PS50928"/>
    </source>
</evidence>
<evidence type="ECO:0000313" key="9">
    <source>
        <dbReference type="Proteomes" id="UP000273675"/>
    </source>
</evidence>